<dbReference type="InterPro" id="IPR017841">
    <property type="entry name" value="Hopanoid_biosynth_HpnN"/>
</dbReference>
<comment type="subcellular location">
    <subcellularLocation>
        <location evidence="1">Cell membrane</location>
        <topology evidence="1">Multi-pass membrane protein</topology>
    </subcellularLocation>
</comment>
<feature type="transmembrane region" description="Helical" evidence="7">
    <location>
        <begin position="769"/>
        <end position="790"/>
    </location>
</feature>
<accession>A0A2D2CVC3</accession>
<dbReference type="KEGG" id="mtw:CQW49_01765"/>
<feature type="domain" description="SSD" evidence="8">
    <location>
        <begin position="302"/>
        <end position="428"/>
    </location>
</feature>
<reference evidence="10" key="1">
    <citation type="submission" date="2017-10" db="EMBL/GenBank/DDBJ databases">
        <title>Completed PacBio SMRT sequence of Methylosinus trichosporium OB3b reveals presence of a third large plasmid.</title>
        <authorList>
            <person name="Charles T.C."/>
            <person name="Lynch M.D.J."/>
            <person name="Heil J.R."/>
            <person name="Cheng J."/>
        </authorList>
    </citation>
    <scope>NUCLEOTIDE SEQUENCE [LARGE SCALE GENOMIC DNA]</scope>
    <source>
        <strain evidence="10">OB3b</strain>
    </source>
</reference>
<dbReference type="STRING" id="595536.GCA_000178815_00590"/>
<feature type="transmembrane region" description="Helical" evidence="7">
    <location>
        <begin position="330"/>
        <end position="353"/>
    </location>
</feature>
<dbReference type="AlphaFoldDB" id="A0A2D2CVC3"/>
<evidence type="ECO:0000256" key="3">
    <source>
        <dbReference type="ARBA" id="ARBA00022692"/>
    </source>
</evidence>
<evidence type="ECO:0000256" key="4">
    <source>
        <dbReference type="ARBA" id="ARBA00022989"/>
    </source>
</evidence>
<dbReference type="Proteomes" id="UP000230709">
    <property type="component" value="Chromosome"/>
</dbReference>
<feature type="transmembrane region" description="Helical" evidence="7">
    <location>
        <begin position="278"/>
        <end position="296"/>
    </location>
</feature>
<dbReference type="Gene3D" id="1.20.1640.10">
    <property type="entry name" value="Multidrug efflux transporter AcrB transmembrane domain"/>
    <property type="match status" value="2"/>
</dbReference>
<evidence type="ECO:0000313" key="10">
    <source>
        <dbReference type="Proteomes" id="UP000230709"/>
    </source>
</evidence>
<evidence type="ECO:0000256" key="6">
    <source>
        <dbReference type="SAM" id="MobiDB-lite"/>
    </source>
</evidence>
<dbReference type="RefSeq" id="WP_003613182.1">
    <property type="nucleotide sequence ID" value="NZ_ADVE02000001.1"/>
</dbReference>
<organism evidence="9 10">
    <name type="scientific">Methylosinus trichosporium (strain ATCC 35070 / NCIMB 11131 / UNIQEM 75 / OB3b)</name>
    <dbReference type="NCBI Taxonomy" id="595536"/>
    <lineage>
        <taxon>Bacteria</taxon>
        <taxon>Pseudomonadati</taxon>
        <taxon>Pseudomonadota</taxon>
        <taxon>Alphaproteobacteria</taxon>
        <taxon>Hyphomicrobiales</taxon>
        <taxon>Methylocystaceae</taxon>
        <taxon>Methylosinus</taxon>
    </lineage>
</organism>
<dbReference type="PROSITE" id="PS50156">
    <property type="entry name" value="SSD"/>
    <property type="match status" value="1"/>
</dbReference>
<dbReference type="PANTHER" id="PTHR33406">
    <property type="entry name" value="MEMBRANE PROTEIN MJ1562-RELATED"/>
    <property type="match status" value="1"/>
</dbReference>
<evidence type="ECO:0000259" key="8">
    <source>
        <dbReference type="PROSITE" id="PS50156"/>
    </source>
</evidence>
<keyword evidence="2" id="KW-1003">Cell membrane</keyword>
<keyword evidence="3 7" id="KW-0812">Transmembrane</keyword>
<dbReference type="EMBL" id="CP023737">
    <property type="protein sequence ID" value="ATQ66761.1"/>
    <property type="molecule type" value="Genomic_DNA"/>
</dbReference>
<dbReference type="InterPro" id="IPR050545">
    <property type="entry name" value="Mycobact_MmpL"/>
</dbReference>
<feature type="compositionally biased region" description="Basic and acidic residues" evidence="6">
    <location>
        <begin position="869"/>
        <end position="883"/>
    </location>
</feature>
<dbReference type="GO" id="GO:0005886">
    <property type="term" value="C:plasma membrane"/>
    <property type="evidence" value="ECO:0007669"/>
    <property type="project" value="UniProtKB-SubCell"/>
</dbReference>
<evidence type="ECO:0000256" key="7">
    <source>
        <dbReference type="SAM" id="Phobius"/>
    </source>
</evidence>
<evidence type="ECO:0000256" key="1">
    <source>
        <dbReference type="ARBA" id="ARBA00004651"/>
    </source>
</evidence>
<feature type="transmembrane region" description="Helical" evidence="7">
    <location>
        <begin position="374"/>
        <end position="393"/>
    </location>
</feature>
<gene>
    <name evidence="9" type="ORF">CQW49_01765</name>
</gene>
<feature type="transmembrane region" description="Helical" evidence="7">
    <location>
        <begin position="456"/>
        <end position="477"/>
    </location>
</feature>
<dbReference type="PANTHER" id="PTHR33406:SF13">
    <property type="entry name" value="MEMBRANE PROTEIN YDFJ"/>
    <property type="match status" value="1"/>
</dbReference>
<dbReference type="NCBIfam" id="TIGR03480">
    <property type="entry name" value="HpnN"/>
    <property type="match status" value="1"/>
</dbReference>
<feature type="region of interest" description="Disordered" evidence="6">
    <location>
        <begin position="858"/>
        <end position="890"/>
    </location>
</feature>
<dbReference type="Pfam" id="PF03176">
    <property type="entry name" value="MMPL"/>
    <property type="match status" value="2"/>
</dbReference>
<evidence type="ECO:0000313" key="9">
    <source>
        <dbReference type="EMBL" id="ATQ66761.1"/>
    </source>
</evidence>
<keyword evidence="5 7" id="KW-0472">Membrane</keyword>
<protein>
    <submittedName>
        <fullName evidence="9">Hopanoid biosynthesis-associated RND transporter HpnN</fullName>
    </submittedName>
</protein>
<feature type="transmembrane region" description="Helical" evidence="7">
    <location>
        <begin position="834"/>
        <end position="854"/>
    </location>
</feature>
<feature type="transmembrane region" description="Helical" evidence="7">
    <location>
        <begin position="405"/>
        <end position="429"/>
    </location>
</feature>
<keyword evidence="4 7" id="KW-1133">Transmembrane helix</keyword>
<feature type="transmembrane region" description="Helical" evidence="7">
    <location>
        <begin position="303"/>
        <end position="324"/>
    </location>
</feature>
<feature type="transmembrane region" description="Helical" evidence="7">
    <location>
        <begin position="802"/>
        <end position="822"/>
    </location>
</feature>
<dbReference type="SUPFAM" id="SSF82866">
    <property type="entry name" value="Multidrug efflux transporter AcrB transmembrane domain"/>
    <property type="match status" value="2"/>
</dbReference>
<proteinExistence type="predicted"/>
<dbReference type="InterPro" id="IPR000731">
    <property type="entry name" value="SSD"/>
</dbReference>
<evidence type="ECO:0000256" key="5">
    <source>
        <dbReference type="ARBA" id="ARBA00023136"/>
    </source>
</evidence>
<evidence type="ECO:0000256" key="2">
    <source>
        <dbReference type="ARBA" id="ARBA00022475"/>
    </source>
</evidence>
<sequence>MLESLVGWCLRKPWMVVIVTLALTAGGGYLTATRFAIDTDTAHLFSPSVPWRANEARLYKSFPELEDLIVAVIDAPTPERADAAADALRDALTGKPLISKVWRPDDNAFFRKNGLLFLSVEEIRRNMSSLIAQREILQPIAEDPSLRGLTRALTLGLEQVGTSERGLESYAKGLDQFSDAFDRVLASQPARVSWEKLLGGGEEPTPPSLGPSKEPRRILLIKPVIDFSSLEPGRDAVRLVRETASRLGLAQDKGISVRLTGQVPLADEEFATVAENTGLNVSATLGAVTLILWAALRSKRLIFAVLATIVAGLAMTSGLGILLIGRFNLISVAFAVLFIGLGVDFGIQFATRYREERHRNGDLRGSLLGATRGIGWSLTLAAVALLAGFFCFLPTEFRGVAELGLIAGFGMIIAYLATLTFLPALILLLNPKGEAEPVGVASLASVDHWIARHRRLVLLATAFVVIGGTPFLLNLSFDSNPMNLRDQTVESVATFLELSKNPQTAPNKIEALAPSLPAARELAEKLAALPEVDHVTTIDALIPADQDQKLPLVENARFQLRKVLEPARKPAPTEEETKKALTRAAKTIRKAGSARGAPPALVRFADSLDALVKASPETREAARIAALSDFERLMGDLRRALDVARVTPETLPADLRNDWISPNGEVRVEVTAKGDSNDRAVMTAFAEAVQTLAPDASGPPVIVAEAGKTVVRAFIQAGALAFAAIFVILAIALRRPLDVALTLGPLLLAGVMSLEAADLLGMSLNFANIIALPLMFGVGVAFHIYYVIAWRRGVADMLASSLTRAIFFSALTTGAAFGSLMLSSHPGTASMGQLLAISLFFTLLAAFVIVPAFLGPPRQEASQPEEAEEARAEQNAEPVHRSSDVLGSRS</sequence>
<name>A0A2D2CVC3_METT3</name>
<feature type="transmembrane region" description="Helical" evidence="7">
    <location>
        <begin position="713"/>
        <end position="732"/>
    </location>
</feature>
<keyword evidence="10" id="KW-1185">Reference proteome</keyword>
<dbReference type="InterPro" id="IPR004869">
    <property type="entry name" value="MMPL_dom"/>
</dbReference>